<dbReference type="EMBL" id="VUJU01014765">
    <property type="protein sequence ID" value="KAF0701149.1"/>
    <property type="molecule type" value="Genomic_DNA"/>
</dbReference>
<protein>
    <submittedName>
        <fullName evidence="1">Zinc finger MYM-type protein 1-like</fullName>
    </submittedName>
</protein>
<proteinExistence type="predicted"/>
<gene>
    <name evidence="1" type="ORF">FWK35_00036109</name>
</gene>
<reference evidence="1 2" key="1">
    <citation type="submission" date="2019-08" db="EMBL/GenBank/DDBJ databases">
        <title>Whole genome of Aphis craccivora.</title>
        <authorList>
            <person name="Voronova N.V."/>
            <person name="Shulinski R.S."/>
            <person name="Bandarenka Y.V."/>
            <person name="Zhorov D.G."/>
            <person name="Warner D."/>
        </authorList>
    </citation>
    <scope>NUCLEOTIDE SEQUENCE [LARGE SCALE GENOMIC DNA]</scope>
    <source>
        <strain evidence="1">180601</strain>
        <tissue evidence="1">Whole Body</tissue>
    </source>
</reference>
<accession>A0A6G0VM21</accession>
<dbReference type="AlphaFoldDB" id="A0A6G0VM21"/>
<name>A0A6G0VM21_APHCR</name>
<evidence type="ECO:0000313" key="2">
    <source>
        <dbReference type="Proteomes" id="UP000478052"/>
    </source>
</evidence>
<organism evidence="1 2">
    <name type="scientific">Aphis craccivora</name>
    <name type="common">Cowpea aphid</name>
    <dbReference type="NCBI Taxonomy" id="307492"/>
    <lineage>
        <taxon>Eukaryota</taxon>
        <taxon>Metazoa</taxon>
        <taxon>Ecdysozoa</taxon>
        <taxon>Arthropoda</taxon>
        <taxon>Hexapoda</taxon>
        <taxon>Insecta</taxon>
        <taxon>Pterygota</taxon>
        <taxon>Neoptera</taxon>
        <taxon>Paraneoptera</taxon>
        <taxon>Hemiptera</taxon>
        <taxon>Sternorrhyncha</taxon>
        <taxon>Aphidomorpha</taxon>
        <taxon>Aphidoidea</taxon>
        <taxon>Aphididae</taxon>
        <taxon>Aphidini</taxon>
        <taxon>Aphis</taxon>
        <taxon>Aphis</taxon>
    </lineage>
</organism>
<keyword evidence="2" id="KW-1185">Reference proteome</keyword>
<comment type="caution">
    <text evidence="1">The sequence shown here is derived from an EMBL/GenBank/DDBJ whole genome shotgun (WGS) entry which is preliminary data.</text>
</comment>
<dbReference type="Proteomes" id="UP000478052">
    <property type="component" value="Unassembled WGS sequence"/>
</dbReference>
<sequence length="108" mass="12576">MAKCVPQAMTFFGVVQRLYTIFSVSTERWEILNKHLHGLTLKSICETRWECRLESVKAIKEQLQEISEALLEVSNTTKIPAIQSEAKSLLEYEMTYEFILSTVIWFDL</sequence>
<evidence type="ECO:0000313" key="1">
    <source>
        <dbReference type="EMBL" id="KAF0701149.1"/>
    </source>
</evidence>
<dbReference type="OrthoDB" id="6598476at2759"/>